<dbReference type="Gene3D" id="3.40.50.410">
    <property type="entry name" value="von Willebrand factor, type A domain"/>
    <property type="match status" value="1"/>
</dbReference>
<dbReference type="InterPro" id="IPR051928">
    <property type="entry name" value="NorD/CobT"/>
</dbReference>
<dbReference type="PANTHER" id="PTHR41248">
    <property type="entry name" value="NORD PROTEIN"/>
    <property type="match status" value="1"/>
</dbReference>
<dbReference type="InterPro" id="IPR036465">
    <property type="entry name" value="vWFA_dom_sf"/>
</dbReference>
<dbReference type="Pfam" id="PF00092">
    <property type="entry name" value="VWA"/>
    <property type="match status" value="1"/>
</dbReference>
<sequence>MEEWVGSLWHRFITRQSVDEFTSAQVSLVEVKRSVGVLFRALGGEPGKRIEAATPRVYQQRRRLIQQIAGTCLQTCVAWQDDESLRLPPTIAVFPTVELNRSLYLWLTALAAHQKQPFKHWAWDNQQLVQQLLVNYSGLNSLYQQLLKALLPLRPPIDHLPAAEAALERAVQAALQVPGSIDTFPRCDVAPQPIPLWLYPSAKLPFCQPLPQESPTETNTSSVSQCQQLAARKRAERINDANERDGLLLFRLENLFSWTEYSHLNRCSDEGDDDQAKRVADDLNCLAIAQQQPTRSAQLRVDLDLPAASQDDIPIGDGILLPEWDYRRQQLVPNQCRIQPMLPKLAKAAALPKKLVRTANTLRAHFERLRTLRYWQRHLPQGEELDLTAWLDFYIETQHAQSPEQGCYQSYRRQQRDLCCLLLADISMSTDAYLQQDGRVIDVIQDSLLLFGEALQAVRDPFAMYGFSSVKRQQVRLLMLKNFQEQYNHQVRGRVLALQPGYYTRMGAAIRQMTKVLAAQPESKRLLLLISDGKPNDIDHYEGRFGIEDTREAIREAKRQQIKPFCITIDQQAADYLSYIFGVDGFTVIRQPTQLPHQLPQLYQQLTG</sequence>
<dbReference type="SMART" id="SM00327">
    <property type="entry name" value="VWA"/>
    <property type="match status" value="1"/>
</dbReference>
<organism evidence="2 3">
    <name type="scientific">Spartinivicinus poritis</name>
    <dbReference type="NCBI Taxonomy" id="2994640"/>
    <lineage>
        <taxon>Bacteria</taxon>
        <taxon>Pseudomonadati</taxon>
        <taxon>Pseudomonadota</taxon>
        <taxon>Gammaproteobacteria</taxon>
        <taxon>Oceanospirillales</taxon>
        <taxon>Zooshikellaceae</taxon>
        <taxon>Spartinivicinus</taxon>
    </lineage>
</organism>
<evidence type="ECO:0000313" key="2">
    <source>
        <dbReference type="EMBL" id="MDE1461119.1"/>
    </source>
</evidence>
<accession>A0ABT5U426</accession>
<dbReference type="InterPro" id="IPR002035">
    <property type="entry name" value="VWF_A"/>
</dbReference>
<dbReference type="RefSeq" id="WP_274687486.1">
    <property type="nucleotide sequence ID" value="NZ_JAPMOU010000003.1"/>
</dbReference>
<dbReference type="Proteomes" id="UP001528823">
    <property type="component" value="Unassembled WGS sequence"/>
</dbReference>
<evidence type="ECO:0000259" key="1">
    <source>
        <dbReference type="PROSITE" id="PS50234"/>
    </source>
</evidence>
<name>A0ABT5U426_9GAMM</name>
<evidence type="ECO:0000313" key="3">
    <source>
        <dbReference type="Proteomes" id="UP001528823"/>
    </source>
</evidence>
<proteinExistence type="predicted"/>
<protein>
    <submittedName>
        <fullName evidence="2">VWA domain-containing protein</fullName>
    </submittedName>
</protein>
<dbReference type="EMBL" id="JAPMOU010000003">
    <property type="protein sequence ID" value="MDE1461119.1"/>
    <property type="molecule type" value="Genomic_DNA"/>
</dbReference>
<gene>
    <name evidence="2" type="ORF">ORQ98_03995</name>
</gene>
<dbReference type="PROSITE" id="PS50234">
    <property type="entry name" value="VWFA"/>
    <property type="match status" value="1"/>
</dbReference>
<dbReference type="CDD" id="cd01454">
    <property type="entry name" value="vWA_norD_type"/>
    <property type="match status" value="1"/>
</dbReference>
<reference evidence="2 3" key="1">
    <citation type="submission" date="2022-11" db="EMBL/GenBank/DDBJ databases">
        <title>Spartinivicinus poritis sp. nov., isolated from scleractinian coral Porites lutea.</title>
        <authorList>
            <person name="Zhang G."/>
            <person name="Cai L."/>
            <person name="Wei Q."/>
        </authorList>
    </citation>
    <scope>NUCLEOTIDE SEQUENCE [LARGE SCALE GENOMIC DNA]</scope>
    <source>
        <strain evidence="2 3">A2-2</strain>
    </source>
</reference>
<comment type="caution">
    <text evidence="2">The sequence shown here is derived from an EMBL/GenBank/DDBJ whole genome shotgun (WGS) entry which is preliminary data.</text>
</comment>
<feature type="domain" description="VWFA" evidence="1">
    <location>
        <begin position="425"/>
        <end position="606"/>
    </location>
</feature>
<dbReference type="SUPFAM" id="SSF53300">
    <property type="entry name" value="vWA-like"/>
    <property type="match status" value="1"/>
</dbReference>
<dbReference type="PANTHER" id="PTHR41248:SF1">
    <property type="entry name" value="NORD PROTEIN"/>
    <property type="match status" value="1"/>
</dbReference>
<keyword evidence="3" id="KW-1185">Reference proteome</keyword>